<dbReference type="AlphaFoldDB" id="A0A397UYK7"/>
<evidence type="ECO:0000256" key="1">
    <source>
        <dbReference type="SAM" id="SignalP"/>
    </source>
</evidence>
<feature type="signal peptide" evidence="1">
    <location>
        <begin position="1"/>
        <end position="20"/>
    </location>
</feature>
<organism evidence="2 3">
    <name type="scientific">Gigaspora rosea</name>
    <dbReference type="NCBI Taxonomy" id="44941"/>
    <lineage>
        <taxon>Eukaryota</taxon>
        <taxon>Fungi</taxon>
        <taxon>Fungi incertae sedis</taxon>
        <taxon>Mucoromycota</taxon>
        <taxon>Glomeromycotina</taxon>
        <taxon>Glomeromycetes</taxon>
        <taxon>Diversisporales</taxon>
        <taxon>Gigasporaceae</taxon>
        <taxon>Gigaspora</taxon>
    </lineage>
</organism>
<evidence type="ECO:0000313" key="2">
    <source>
        <dbReference type="EMBL" id="RIB13839.1"/>
    </source>
</evidence>
<keyword evidence="3" id="KW-1185">Reference proteome</keyword>
<feature type="chain" id="PRO_5017191978" description="Secreted protein" evidence="1">
    <location>
        <begin position="21"/>
        <end position="72"/>
    </location>
</feature>
<protein>
    <recommendedName>
        <fullName evidence="4">Secreted protein</fullName>
    </recommendedName>
</protein>
<dbReference type="EMBL" id="QKWP01000887">
    <property type="protein sequence ID" value="RIB13839.1"/>
    <property type="molecule type" value="Genomic_DNA"/>
</dbReference>
<comment type="caution">
    <text evidence="2">The sequence shown here is derived from an EMBL/GenBank/DDBJ whole genome shotgun (WGS) entry which is preliminary data.</text>
</comment>
<reference evidence="2 3" key="1">
    <citation type="submission" date="2018-06" db="EMBL/GenBank/DDBJ databases">
        <title>Comparative genomics reveals the genomic features of Rhizophagus irregularis, R. cerebriforme, R. diaphanum and Gigaspora rosea, and their symbiotic lifestyle signature.</title>
        <authorList>
            <person name="Morin E."/>
            <person name="San Clemente H."/>
            <person name="Chen E.C.H."/>
            <person name="De La Providencia I."/>
            <person name="Hainaut M."/>
            <person name="Kuo A."/>
            <person name="Kohler A."/>
            <person name="Murat C."/>
            <person name="Tang N."/>
            <person name="Roy S."/>
            <person name="Loubradou J."/>
            <person name="Henrissat B."/>
            <person name="Grigoriev I.V."/>
            <person name="Corradi N."/>
            <person name="Roux C."/>
            <person name="Martin F.M."/>
        </authorList>
    </citation>
    <scope>NUCLEOTIDE SEQUENCE [LARGE SCALE GENOMIC DNA]</scope>
    <source>
        <strain evidence="2 3">DAOM 194757</strain>
    </source>
</reference>
<accession>A0A397UYK7</accession>
<proteinExistence type="predicted"/>
<sequence>MFLNISLFVVIATFPNPFSALGNFVPQATNFRKCQTIDIFQMVCISVTDHLCSGKHMLYRYASTSRLFILCT</sequence>
<keyword evidence="1" id="KW-0732">Signal</keyword>
<evidence type="ECO:0000313" key="3">
    <source>
        <dbReference type="Proteomes" id="UP000266673"/>
    </source>
</evidence>
<dbReference type="Proteomes" id="UP000266673">
    <property type="component" value="Unassembled WGS sequence"/>
</dbReference>
<gene>
    <name evidence="2" type="ORF">C2G38_2097431</name>
</gene>
<name>A0A397UYK7_9GLOM</name>
<evidence type="ECO:0008006" key="4">
    <source>
        <dbReference type="Google" id="ProtNLM"/>
    </source>
</evidence>